<evidence type="ECO:0000313" key="3">
    <source>
        <dbReference type="EMBL" id="KAG6923046.1"/>
    </source>
</evidence>
<feature type="compositionally biased region" description="Polar residues" evidence="1">
    <location>
        <begin position="217"/>
        <end position="234"/>
    </location>
</feature>
<keyword evidence="4" id="KW-1185">Reference proteome</keyword>
<dbReference type="SUPFAM" id="SSF49562">
    <property type="entry name" value="C2 domain (Calcium/lipid-binding domain, CaLB)"/>
    <property type="match status" value="1"/>
</dbReference>
<gene>
    <name evidence="3" type="ORF">G0U57_000096</name>
</gene>
<dbReference type="GO" id="GO:0004725">
    <property type="term" value="F:protein tyrosine phosphatase activity"/>
    <property type="evidence" value="ECO:0007669"/>
    <property type="project" value="TreeGrafter"/>
</dbReference>
<dbReference type="PROSITE" id="PS51182">
    <property type="entry name" value="C2_TENSIN"/>
    <property type="match status" value="1"/>
</dbReference>
<organism evidence="3 4">
    <name type="scientific">Chelydra serpentina</name>
    <name type="common">Snapping turtle</name>
    <name type="synonym">Testudo serpentina</name>
    <dbReference type="NCBI Taxonomy" id="8475"/>
    <lineage>
        <taxon>Eukaryota</taxon>
        <taxon>Metazoa</taxon>
        <taxon>Chordata</taxon>
        <taxon>Craniata</taxon>
        <taxon>Vertebrata</taxon>
        <taxon>Euteleostomi</taxon>
        <taxon>Archelosauria</taxon>
        <taxon>Testudinata</taxon>
        <taxon>Testudines</taxon>
        <taxon>Cryptodira</taxon>
        <taxon>Durocryptodira</taxon>
        <taxon>Americhelydia</taxon>
        <taxon>Chelydroidea</taxon>
        <taxon>Chelydridae</taxon>
        <taxon>Chelydra</taxon>
    </lineage>
</organism>
<dbReference type="Proteomes" id="UP000765507">
    <property type="component" value="Unassembled WGS sequence"/>
</dbReference>
<feature type="compositionally biased region" description="Pro residues" evidence="1">
    <location>
        <begin position="242"/>
        <end position="251"/>
    </location>
</feature>
<feature type="region of interest" description="Disordered" evidence="1">
    <location>
        <begin position="266"/>
        <end position="294"/>
    </location>
</feature>
<dbReference type="AlphaFoldDB" id="A0A8T1S257"/>
<evidence type="ECO:0000313" key="4">
    <source>
        <dbReference type="Proteomes" id="UP000765507"/>
    </source>
</evidence>
<sequence length="667" mass="71886">CVLSQSRELPARLEQPAPLPSAPSPVPPALGYQPFLKIYQSMQLVYTSGIYSLPGPGPQKLCVTLEPALLLKGDVMVSTASSRKGLPGGGGVLCRVRSGRKVQRSPPSSEPGREGGRAGGTGGLRLGCRPDSSARQAAGVSKRLETLRNSPSITVDYNISDPMVRWDSYENFNLRHEDSLEDMSHTRGPIDGSLYAKIKKKRHLSGFSGGSGSPGSAESTQQGSRFLSVSSDSGHFSLLAEPSPPAKPLPTPAEREELDRLLGGFGVKARPETPKPQRGASPHRELGGCPHGNGARDRETAILEDELVEMSPFGPLAYPSRRPGLARHCSCRLGYRSQSCPGAHSPERLPNGAYYRPEGTLERRQLVYSTNGVHLHPAEGYPCLPQEAGPGEKRRVYRSLSEGLQPLAQPYAYELPHSPGKREDLAYKPPSYREVLILEEEPVGGLELCPCQDCQETAREEAGLPPTAAFYGLRLGSREPEEWAHESATSPLSRAGHPGQPVPLLMPAAYGQRPRGHHEVFDFEPAHAKMPAHFGHGFPAQPVPGAHPKGHKGMEQSLEPFHYRYGPPYPALLPHGAYACGPPAQCPQPPFYSRSPARPCASPPDVRPYTPGYHSPPSGSASPVGSAYPASRKQSYEPQSPEAGQGYPRPGRQDRTPAGYQAWGRGG</sequence>
<dbReference type="InterPro" id="IPR014020">
    <property type="entry name" value="Tensin_C2-dom"/>
</dbReference>
<dbReference type="PANTHER" id="PTHR45734:SF1">
    <property type="entry name" value="TENSIN-2"/>
    <property type="match status" value="1"/>
</dbReference>
<protein>
    <submittedName>
        <fullName evidence="3">Tensin 2</fullName>
    </submittedName>
</protein>
<comment type="caution">
    <text evidence="3">The sequence shown here is derived from an EMBL/GenBank/DDBJ whole genome shotgun (WGS) entry which is preliminary data.</text>
</comment>
<feature type="non-terminal residue" evidence="3">
    <location>
        <position position="667"/>
    </location>
</feature>
<feature type="region of interest" description="Disordered" evidence="1">
    <location>
        <begin position="80"/>
        <end position="143"/>
    </location>
</feature>
<feature type="domain" description="C2 tensin-type" evidence="2">
    <location>
        <begin position="14"/>
        <end position="162"/>
    </location>
</feature>
<dbReference type="GO" id="GO:0005925">
    <property type="term" value="C:focal adhesion"/>
    <property type="evidence" value="ECO:0007669"/>
    <property type="project" value="TreeGrafter"/>
</dbReference>
<dbReference type="PANTHER" id="PTHR45734">
    <property type="entry name" value="TENSIN"/>
    <property type="match status" value="1"/>
</dbReference>
<reference evidence="3 4" key="1">
    <citation type="journal article" date="2020" name="G3 (Bethesda)">
        <title>Draft Genome of the Common Snapping Turtle, Chelydra serpentina, a Model for Phenotypic Plasticity in Reptiles.</title>
        <authorList>
            <person name="Das D."/>
            <person name="Singh S.K."/>
            <person name="Bierstedt J."/>
            <person name="Erickson A."/>
            <person name="Galli G.L.J."/>
            <person name="Crossley D.A. 2nd"/>
            <person name="Rhen T."/>
        </authorList>
    </citation>
    <scope>NUCLEOTIDE SEQUENCE [LARGE SCALE GENOMIC DNA]</scope>
    <source>
        <strain evidence="3">KW</strain>
    </source>
</reference>
<feature type="region of interest" description="Disordered" evidence="1">
    <location>
        <begin position="205"/>
        <end position="253"/>
    </location>
</feature>
<dbReference type="InterPro" id="IPR035892">
    <property type="entry name" value="C2_domain_sf"/>
</dbReference>
<dbReference type="OrthoDB" id="6273691at2759"/>
<feature type="region of interest" description="Disordered" evidence="1">
    <location>
        <begin position="594"/>
        <end position="667"/>
    </location>
</feature>
<dbReference type="EMBL" id="JAHGAV010001018">
    <property type="protein sequence ID" value="KAG6923046.1"/>
    <property type="molecule type" value="Genomic_DNA"/>
</dbReference>
<proteinExistence type="predicted"/>
<name>A0A8T1S257_CHESE</name>
<evidence type="ECO:0000259" key="2">
    <source>
        <dbReference type="PROSITE" id="PS51182"/>
    </source>
</evidence>
<accession>A0A8T1S257</accession>
<evidence type="ECO:0000256" key="1">
    <source>
        <dbReference type="SAM" id="MobiDB-lite"/>
    </source>
</evidence>
<dbReference type="InterPro" id="IPR051484">
    <property type="entry name" value="Tensin_PTEN_phosphatase"/>
</dbReference>
<dbReference type="SMART" id="SM01326">
    <property type="entry name" value="PTEN_C2"/>
    <property type="match status" value="1"/>
</dbReference>
<feature type="compositionally biased region" description="Low complexity" evidence="1">
    <location>
        <begin position="615"/>
        <end position="631"/>
    </location>
</feature>